<dbReference type="Gene3D" id="3.60.40.10">
    <property type="entry name" value="PPM-type phosphatase domain"/>
    <property type="match status" value="1"/>
</dbReference>
<feature type="domain" description="PPM-type phosphatase" evidence="1">
    <location>
        <begin position="12"/>
        <end position="233"/>
    </location>
</feature>
<sequence>MKVSEFQIASFSIASSEKQNFDAIANAILPRNRLLLVIADGVGSSLHGGEAARLAVATCVEMASSAEISDVFVEANNRINAAANSDYKQWSTTLTTCILDSDKAYVGHVGDTRIYHLRGAGIQTRTKDQTEAEKLIDEGVLSRERARRYPRKNVLLSALNGSGDYELQQSSFEVMRGDRILLLSDGLYRQVGKHEIVQLSSDNNDVSAFIDALKAMLFDRGIIDDSSVICAELNMKDGQ</sequence>
<gene>
    <name evidence="2" type="ORF">E2I14_03070</name>
</gene>
<dbReference type="SMART" id="SM00332">
    <property type="entry name" value="PP2Cc"/>
    <property type="match status" value="1"/>
</dbReference>
<dbReference type="Proteomes" id="UP000294829">
    <property type="component" value="Unassembled WGS sequence"/>
</dbReference>
<dbReference type="PROSITE" id="PS51746">
    <property type="entry name" value="PPM_2"/>
    <property type="match status" value="1"/>
</dbReference>
<dbReference type="AlphaFoldDB" id="A0A4V3AV76"/>
<dbReference type="EMBL" id="SMYL01000001">
    <property type="protein sequence ID" value="TDK68536.1"/>
    <property type="molecule type" value="Genomic_DNA"/>
</dbReference>
<dbReference type="SUPFAM" id="SSF81606">
    <property type="entry name" value="PP2C-like"/>
    <property type="match status" value="1"/>
</dbReference>
<reference evidence="2 3" key="1">
    <citation type="submission" date="2019-03" db="EMBL/GenBank/DDBJ databases">
        <title>Sapientia aquatica gen. nov., sp. nov., isolated from a crater lake.</title>
        <authorList>
            <person name="Felfoldi T."/>
            <person name="Szabo A."/>
            <person name="Toth E."/>
            <person name="Schumann P."/>
            <person name="Keki Z."/>
            <person name="Marialigeti K."/>
            <person name="Mathe I."/>
        </authorList>
    </citation>
    <scope>NUCLEOTIDE SEQUENCE [LARGE SCALE GENOMIC DNA]</scope>
    <source>
        <strain evidence="2 3">SA-152</strain>
    </source>
</reference>
<evidence type="ECO:0000313" key="2">
    <source>
        <dbReference type="EMBL" id="TDK68536.1"/>
    </source>
</evidence>
<comment type="caution">
    <text evidence="2">The sequence shown here is derived from an EMBL/GenBank/DDBJ whole genome shotgun (WGS) entry which is preliminary data.</text>
</comment>
<dbReference type="InterPro" id="IPR001932">
    <property type="entry name" value="PPM-type_phosphatase-like_dom"/>
</dbReference>
<dbReference type="Pfam" id="PF13672">
    <property type="entry name" value="PP2C_2"/>
    <property type="match status" value="1"/>
</dbReference>
<evidence type="ECO:0000259" key="1">
    <source>
        <dbReference type="PROSITE" id="PS51746"/>
    </source>
</evidence>
<accession>A0A4V3AV76</accession>
<organism evidence="2 3">
    <name type="scientific">Sapientia aquatica</name>
    <dbReference type="NCBI Taxonomy" id="1549640"/>
    <lineage>
        <taxon>Bacteria</taxon>
        <taxon>Pseudomonadati</taxon>
        <taxon>Pseudomonadota</taxon>
        <taxon>Betaproteobacteria</taxon>
        <taxon>Burkholderiales</taxon>
        <taxon>Oxalobacteraceae</taxon>
        <taxon>Sapientia</taxon>
    </lineage>
</organism>
<evidence type="ECO:0000313" key="3">
    <source>
        <dbReference type="Proteomes" id="UP000294829"/>
    </source>
</evidence>
<dbReference type="InterPro" id="IPR036457">
    <property type="entry name" value="PPM-type-like_dom_sf"/>
</dbReference>
<protein>
    <submittedName>
        <fullName evidence="2">Serine/threonine-protein phosphatase</fullName>
    </submittedName>
</protein>
<dbReference type="OrthoDB" id="9801841at2"/>
<proteinExistence type="predicted"/>
<name>A0A4V3AV76_9BURK</name>
<keyword evidence="3" id="KW-1185">Reference proteome</keyword>
<dbReference type="SMART" id="SM00331">
    <property type="entry name" value="PP2C_SIG"/>
    <property type="match status" value="1"/>
</dbReference>